<organism evidence="2 3">
    <name type="scientific">Coprinopsis marcescibilis</name>
    <name type="common">Agaric fungus</name>
    <name type="synonym">Psathyrella marcescibilis</name>
    <dbReference type="NCBI Taxonomy" id="230819"/>
    <lineage>
        <taxon>Eukaryota</taxon>
        <taxon>Fungi</taxon>
        <taxon>Dikarya</taxon>
        <taxon>Basidiomycota</taxon>
        <taxon>Agaricomycotina</taxon>
        <taxon>Agaricomycetes</taxon>
        <taxon>Agaricomycetidae</taxon>
        <taxon>Agaricales</taxon>
        <taxon>Agaricineae</taxon>
        <taxon>Psathyrellaceae</taxon>
        <taxon>Coprinopsis</taxon>
    </lineage>
</organism>
<evidence type="ECO:0000313" key="3">
    <source>
        <dbReference type="Proteomes" id="UP000307440"/>
    </source>
</evidence>
<dbReference type="OrthoDB" id="3257151at2759"/>
<dbReference type="STRING" id="230819.A0A5C3KC20"/>
<evidence type="ECO:0000256" key="1">
    <source>
        <dbReference type="SAM" id="MobiDB-lite"/>
    </source>
</evidence>
<proteinExistence type="predicted"/>
<keyword evidence="3" id="KW-1185">Reference proteome</keyword>
<feature type="region of interest" description="Disordered" evidence="1">
    <location>
        <begin position="1"/>
        <end position="20"/>
    </location>
</feature>
<evidence type="ECO:0008006" key="4">
    <source>
        <dbReference type="Google" id="ProtNLM"/>
    </source>
</evidence>
<sequence>MTSTDTAVNPASDDSPAPKDVYQPLHVLHFEELARAWDKDLRIPTVTSQKAWAAARGVNPVNVNSWWYRHRHVAKKLRVKIPLETYDINVGTPPD</sequence>
<dbReference type="Proteomes" id="UP000307440">
    <property type="component" value="Unassembled WGS sequence"/>
</dbReference>
<gene>
    <name evidence="2" type="ORF">FA15DRAFT_604725</name>
</gene>
<protein>
    <recommendedName>
        <fullName evidence="4">Homeobox domain-containing protein</fullName>
    </recommendedName>
</protein>
<evidence type="ECO:0000313" key="2">
    <source>
        <dbReference type="EMBL" id="TFK17625.1"/>
    </source>
</evidence>
<feature type="non-terminal residue" evidence="2">
    <location>
        <position position="95"/>
    </location>
</feature>
<dbReference type="EMBL" id="ML210484">
    <property type="protein sequence ID" value="TFK17625.1"/>
    <property type="molecule type" value="Genomic_DNA"/>
</dbReference>
<name>A0A5C3KC20_COPMA</name>
<accession>A0A5C3KC20</accession>
<dbReference type="AlphaFoldDB" id="A0A5C3KC20"/>
<reference evidence="2 3" key="1">
    <citation type="journal article" date="2019" name="Nat. Ecol. Evol.">
        <title>Megaphylogeny resolves global patterns of mushroom evolution.</title>
        <authorList>
            <person name="Varga T."/>
            <person name="Krizsan K."/>
            <person name="Foldi C."/>
            <person name="Dima B."/>
            <person name="Sanchez-Garcia M."/>
            <person name="Sanchez-Ramirez S."/>
            <person name="Szollosi G.J."/>
            <person name="Szarkandi J.G."/>
            <person name="Papp V."/>
            <person name="Albert L."/>
            <person name="Andreopoulos W."/>
            <person name="Angelini C."/>
            <person name="Antonin V."/>
            <person name="Barry K.W."/>
            <person name="Bougher N.L."/>
            <person name="Buchanan P."/>
            <person name="Buyck B."/>
            <person name="Bense V."/>
            <person name="Catcheside P."/>
            <person name="Chovatia M."/>
            <person name="Cooper J."/>
            <person name="Damon W."/>
            <person name="Desjardin D."/>
            <person name="Finy P."/>
            <person name="Geml J."/>
            <person name="Haridas S."/>
            <person name="Hughes K."/>
            <person name="Justo A."/>
            <person name="Karasinski D."/>
            <person name="Kautmanova I."/>
            <person name="Kiss B."/>
            <person name="Kocsube S."/>
            <person name="Kotiranta H."/>
            <person name="LaButti K.M."/>
            <person name="Lechner B.E."/>
            <person name="Liimatainen K."/>
            <person name="Lipzen A."/>
            <person name="Lukacs Z."/>
            <person name="Mihaltcheva S."/>
            <person name="Morgado L.N."/>
            <person name="Niskanen T."/>
            <person name="Noordeloos M.E."/>
            <person name="Ohm R.A."/>
            <person name="Ortiz-Santana B."/>
            <person name="Ovrebo C."/>
            <person name="Racz N."/>
            <person name="Riley R."/>
            <person name="Savchenko A."/>
            <person name="Shiryaev A."/>
            <person name="Soop K."/>
            <person name="Spirin V."/>
            <person name="Szebenyi C."/>
            <person name="Tomsovsky M."/>
            <person name="Tulloss R.E."/>
            <person name="Uehling J."/>
            <person name="Grigoriev I.V."/>
            <person name="Vagvolgyi C."/>
            <person name="Papp T."/>
            <person name="Martin F.M."/>
            <person name="Miettinen O."/>
            <person name="Hibbett D.S."/>
            <person name="Nagy L.G."/>
        </authorList>
    </citation>
    <scope>NUCLEOTIDE SEQUENCE [LARGE SCALE GENOMIC DNA]</scope>
    <source>
        <strain evidence="2 3">CBS 121175</strain>
    </source>
</reference>